<reference evidence="10" key="1">
    <citation type="submission" date="2022-08" db="EMBL/GenBank/DDBJ databases">
        <title>Novel sulfate-reducing endosymbionts in the free-living metamonad Anaeramoeba.</title>
        <authorList>
            <person name="Jerlstrom-Hultqvist J."/>
            <person name="Cepicka I."/>
            <person name="Gallot-Lavallee L."/>
            <person name="Salas-Leiva D."/>
            <person name="Curtis B.A."/>
            <person name="Zahonova K."/>
            <person name="Pipaliya S."/>
            <person name="Dacks J."/>
            <person name="Roger A.J."/>
        </authorList>
    </citation>
    <scope>NUCLEOTIDE SEQUENCE</scope>
    <source>
        <strain evidence="10">Schooner1</strain>
    </source>
</reference>
<comment type="subcellular location">
    <subcellularLocation>
        <location evidence="1">Membrane</location>
        <topology evidence="1">Multi-pass membrane protein</topology>
    </subcellularLocation>
</comment>
<dbReference type="Proteomes" id="UP001146793">
    <property type="component" value="Unassembled WGS sequence"/>
</dbReference>
<gene>
    <name evidence="9" type="ORF">M0812_26257</name>
    <name evidence="10" type="ORF">M0813_04034</name>
</gene>
<dbReference type="EMBL" id="JAOAOG010000271">
    <property type="protein sequence ID" value="KAJ6234231.1"/>
    <property type="molecule type" value="Genomic_DNA"/>
</dbReference>
<evidence type="ECO:0000313" key="9">
    <source>
        <dbReference type="EMBL" id="KAJ3426689.1"/>
    </source>
</evidence>
<sequence>MGIFQKIGNQILNLVFFTVNTYFFYVIYKFLSPTNYPFHFVQPIYDPEVFLSKYLDTNAKRYMWNGGLLFLFFFVQLFIRVYLTPLSRKLGGMKMCVKMTTTISSFTIIAIVICWIPLINEQIYWQFQSAFTPKLFFIFGFSFTIYQLVKYYLMSLFGVNLALYGLFDADKLDINNKFNQLLSRDKSPIFLGPILILFSSQKMTLDRLIFALIMSIYLLTTSLAEEEDIQNGKDFMSSTLHLLWEKSNPYNIYNRYLQRRRNRYYHKNN</sequence>
<proteinExistence type="inferred from homology"/>
<feature type="transmembrane region" description="Helical" evidence="8">
    <location>
        <begin position="62"/>
        <end position="83"/>
    </location>
</feature>
<evidence type="ECO:0000256" key="7">
    <source>
        <dbReference type="ARBA" id="ARBA00032957"/>
    </source>
</evidence>
<accession>A0AAV7YB30</accession>
<protein>
    <recommendedName>
        <fullName evidence="7">Nuclear envelope membrane protein</fullName>
    </recommendedName>
    <alternativeName>
        <fullName evidence="6">Nuclear rim protein</fullName>
    </alternativeName>
</protein>
<comment type="similarity">
    <text evidence="2">Belongs to the nurim family.</text>
</comment>
<evidence type="ECO:0000313" key="11">
    <source>
        <dbReference type="Proteomes" id="UP001146793"/>
    </source>
</evidence>
<dbReference type="InterPro" id="IPR033580">
    <property type="entry name" value="Nurim-like"/>
</dbReference>
<evidence type="ECO:0000313" key="12">
    <source>
        <dbReference type="Proteomes" id="UP001150062"/>
    </source>
</evidence>
<evidence type="ECO:0000256" key="2">
    <source>
        <dbReference type="ARBA" id="ARBA00010631"/>
    </source>
</evidence>
<evidence type="ECO:0000256" key="4">
    <source>
        <dbReference type="ARBA" id="ARBA00022989"/>
    </source>
</evidence>
<dbReference type="GO" id="GO:0031965">
    <property type="term" value="C:nuclear membrane"/>
    <property type="evidence" value="ECO:0007669"/>
    <property type="project" value="TreeGrafter"/>
</dbReference>
<evidence type="ECO:0000256" key="3">
    <source>
        <dbReference type="ARBA" id="ARBA00022692"/>
    </source>
</evidence>
<reference evidence="9" key="2">
    <citation type="submission" date="2022-08" db="EMBL/GenBank/DDBJ databases">
        <title>Novel sulphate-reducing endosymbionts in the free-living metamonad Anaeramoeba.</title>
        <authorList>
            <person name="Jerlstrom-Hultqvist J."/>
            <person name="Cepicka I."/>
            <person name="Gallot-Lavallee L."/>
            <person name="Salas-Leiva D."/>
            <person name="Curtis B.A."/>
            <person name="Zahonova K."/>
            <person name="Pipaliya S."/>
            <person name="Dacks J."/>
            <person name="Roger A.J."/>
        </authorList>
    </citation>
    <scope>NUCLEOTIDE SEQUENCE</scope>
    <source>
        <strain evidence="9">Busselton2</strain>
    </source>
</reference>
<feature type="transmembrane region" description="Helical" evidence="8">
    <location>
        <begin position="12"/>
        <end position="31"/>
    </location>
</feature>
<keyword evidence="12" id="KW-1185">Reference proteome</keyword>
<dbReference type="PANTHER" id="PTHR31040">
    <property type="entry name" value="NURIM"/>
    <property type="match status" value="1"/>
</dbReference>
<dbReference type="AlphaFoldDB" id="A0AAV7YB30"/>
<comment type="caution">
    <text evidence="9">The sequence shown here is derived from an EMBL/GenBank/DDBJ whole genome shotgun (WGS) entry which is preliminary data.</text>
</comment>
<name>A0AAV7YB30_9EUKA</name>
<dbReference type="EMBL" id="JANTQA010000063">
    <property type="protein sequence ID" value="KAJ3426689.1"/>
    <property type="molecule type" value="Genomic_DNA"/>
</dbReference>
<evidence type="ECO:0000256" key="1">
    <source>
        <dbReference type="ARBA" id="ARBA00004141"/>
    </source>
</evidence>
<dbReference type="PANTHER" id="PTHR31040:SF1">
    <property type="entry name" value="NURIM"/>
    <property type="match status" value="1"/>
</dbReference>
<evidence type="ECO:0000256" key="5">
    <source>
        <dbReference type="ARBA" id="ARBA00023136"/>
    </source>
</evidence>
<organism evidence="9 11">
    <name type="scientific">Anaeramoeba flamelloides</name>
    <dbReference type="NCBI Taxonomy" id="1746091"/>
    <lineage>
        <taxon>Eukaryota</taxon>
        <taxon>Metamonada</taxon>
        <taxon>Anaeramoebidae</taxon>
        <taxon>Anaeramoeba</taxon>
    </lineage>
</organism>
<feature type="transmembrane region" description="Helical" evidence="8">
    <location>
        <begin position="151"/>
        <end position="167"/>
    </location>
</feature>
<feature type="transmembrane region" description="Helical" evidence="8">
    <location>
        <begin position="95"/>
        <end position="118"/>
    </location>
</feature>
<keyword evidence="3 8" id="KW-0812">Transmembrane</keyword>
<keyword evidence="5 8" id="KW-0472">Membrane</keyword>
<evidence type="ECO:0000256" key="6">
    <source>
        <dbReference type="ARBA" id="ARBA00031700"/>
    </source>
</evidence>
<evidence type="ECO:0000313" key="10">
    <source>
        <dbReference type="EMBL" id="KAJ6234231.1"/>
    </source>
</evidence>
<dbReference type="Proteomes" id="UP001150062">
    <property type="component" value="Unassembled WGS sequence"/>
</dbReference>
<keyword evidence="4 8" id="KW-1133">Transmembrane helix</keyword>
<evidence type="ECO:0000256" key="8">
    <source>
        <dbReference type="SAM" id="Phobius"/>
    </source>
</evidence>